<dbReference type="Pfam" id="PF16867">
    <property type="entry name" value="DMSP_lyase"/>
    <property type="match status" value="1"/>
</dbReference>
<sequence>MRLSQDPGWSALLAAFAQAWGASPDGGSAAIRAHLDDVTSRLAAAQGRDPACLPRPPEPLPVTAQLPAALHAGRTGPAAPVSRALAAVASRLTWEWGYTTLPEDLARSYGYCEILGPRGPVQDDGLILGFVLFAPGTFYPPHAHQGIFESYLSVAGHWAQNDGGVEQPGSLVFNPPGTRHFITTGHNGPCLLAYAWVGESAKLGNPGMVLD</sequence>
<keyword evidence="1" id="KW-0456">Lyase</keyword>
<reference evidence="1" key="1">
    <citation type="submission" date="2021-02" db="EMBL/GenBank/DDBJ databases">
        <title>Rhodobacter shimadae sp. nov., an aerobic anoxygenic phototrophic bacterium isolated from a hot spring.</title>
        <authorList>
            <person name="Muramatsu S."/>
            <person name="Haruta S."/>
            <person name="Hirose S."/>
            <person name="Hanada S."/>
        </authorList>
    </citation>
    <scope>NUCLEOTIDE SEQUENCE</scope>
    <source>
        <strain evidence="1">N10</strain>
    </source>
</reference>
<evidence type="ECO:0000313" key="2">
    <source>
        <dbReference type="Proteomes" id="UP000826300"/>
    </source>
</evidence>
<proteinExistence type="predicted"/>
<dbReference type="GO" id="GO:0047869">
    <property type="term" value="F:dimethylpropiothetin dethiomethylase activity"/>
    <property type="evidence" value="ECO:0007669"/>
    <property type="project" value="InterPro"/>
</dbReference>
<dbReference type="KEGG" id="nsm:JO391_19115"/>
<dbReference type="AlphaFoldDB" id="A0A8G1EDT5"/>
<dbReference type="InterPro" id="IPR014710">
    <property type="entry name" value="RmlC-like_jellyroll"/>
</dbReference>
<protein>
    <submittedName>
        <fullName evidence="1">Dimethlysulfonioproprionate lyase DddL</fullName>
    </submittedName>
</protein>
<keyword evidence="2" id="KW-1185">Reference proteome</keyword>
<dbReference type="SUPFAM" id="SSF51182">
    <property type="entry name" value="RmlC-like cupins"/>
    <property type="match status" value="1"/>
</dbReference>
<name>A0A8G1EDT5_9RHOB</name>
<dbReference type="Gene3D" id="2.60.120.10">
    <property type="entry name" value="Jelly Rolls"/>
    <property type="match status" value="1"/>
</dbReference>
<organism evidence="1 2">
    <name type="scientific">Neotabrizicola shimadae</name>
    <dbReference type="NCBI Taxonomy" id="2807096"/>
    <lineage>
        <taxon>Bacteria</taxon>
        <taxon>Pseudomonadati</taxon>
        <taxon>Pseudomonadota</taxon>
        <taxon>Alphaproteobacteria</taxon>
        <taxon>Rhodobacterales</taxon>
        <taxon>Paracoccaceae</taxon>
        <taxon>Neotabrizicola</taxon>
    </lineage>
</organism>
<gene>
    <name evidence="1" type="ORF">JO391_19115</name>
</gene>
<dbReference type="Proteomes" id="UP000826300">
    <property type="component" value="Chromosome"/>
</dbReference>
<dbReference type="InterPro" id="IPR011051">
    <property type="entry name" value="RmlC_Cupin_sf"/>
</dbReference>
<dbReference type="EMBL" id="CP069370">
    <property type="protein sequence ID" value="QYZ69779.1"/>
    <property type="molecule type" value="Genomic_DNA"/>
</dbReference>
<dbReference type="InterPro" id="IPR031723">
    <property type="entry name" value="DMSP_lyase"/>
</dbReference>
<dbReference type="RefSeq" id="WP_220661995.1">
    <property type="nucleotide sequence ID" value="NZ_CP069370.1"/>
</dbReference>
<evidence type="ECO:0000313" key="1">
    <source>
        <dbReference type="EMBL" id="QYZ69779.1"/>
    </source>
</evidence>
<accession>A0A8G1EDT5</accession>